<dbReference type="GeneID" id="72064167"/>
<dbReference type="Proteomes" id="UP000829364">
    <property type="component" value="Chromosome 2"/>
</dbReference>
<accession>A0A9Q8V777</accession>
<dbReference type="AlphaFoldDB" id="A0A9Q8V777"/>
<dbReference type="KEGG" id="ptkz:JDV02_002206"/>
<organism evidence="2 3">
    <name type="scientific">Purpureocillium takamizusanense</name>
    <dbReference type="NCBI Taxonomy" id="2060973"/>
    <lineage>
        <taxon>Eukaryota</taxon>
        <taxon>Fungi</taxon>
        <taxon>Dikarya</taxon>
        <taxon>Ascomycota</taxon>
        <taxon>Pezizomycotina</taxon>
        <taxon>Sordariomycetes</taxon>
        <taxon>Hypocreomycetidae</taxon>
        <taxon>Hypocreales</taxon>
        <taxon>Ophiocordycipitaceae</taxon>
        <taxon>Purpureocillium</taxon>
    </lineage>
</organism>
<dbReference type="RefSeq" id="XP_047839176.1">
    <property type="nucleotide sequence ID" value="XM_047983206.1"/>
</dbReference>
<dbReference type="EMBL" id="CP086355">
    <property type="protein sequence ID" value="UNI15695.1"/>
    <property type="molecule type" value="Genomic_DNA"/>
</dbReference>
<evidence type="ECO:0000313" key="2">
    <source>
        <dbReference type="EMBL" id="UNI15695.1"/>
    </source>
</evidence>
<feature type="compositionally biased region" description="Basic and acidic residues" evidence="1">
    <location>
        <begin position="11"/>
        <end position="31"/>
    </location>
</feature>
<proteinExistence type="predicted"/>
<sequence>MAARRGTFTRPSKEKELERQLGQERGAENAKTHTAAKGSARFLVTFNRGVMDDWLIIVSGVGHGELFHVFVENGILRVARRWCTICATDPTLAKPPIGDTAPGFRHLYTPSMHLPPGQLGPNDELTRGSTSP</sequence>
<reference evidence="2" key="1">
    <citation type="submission" date="2021-11" db="EMBL/GenBank/DDBJ databases">
        <title>Purpureocillium_takamizusanense_genome.</title>
        <authorList>
            <person name="Nguyen N.-H."/>
        </authorList>
    </citation>
    <scope>NUCLEOTIDE SEQUENCE</scope>
    <source>
        <strain evidence="2">PT3</strain>
    </source>
</reference>
<name>A0A9Q8V777_9HYPO</name>
<protein>
    <submittedName>
        <fullName evidence="2">Uncharacterized protein</fullName>
    </submittedName>
</protein>
<keyword evidence="3" id="KW-1185">Reference proteome</keyword>
<feature type="region of interest" description="Disordered" evidence="1">
    <location>
        <begin position="110"/>
        <end position="132"/>
    </location>
</feature>
<feature type="region of interest" description="Disordered" evidence="1">
    <location>
        <begin position="1"/>
        <end position="34"/>
    </location>
</feature>
<gene>
    <name evidence="2" type="ORF">JDV02_002206</name>
</gene>
<evidence type="ECO:0000256" key="1">
    <source>
        <dbReference type="SAM" id="MobiDB-lite"/>
    </source>
</evidence>
<evidence type="ECO:0000313" key="3">
    <source>
        <dbReference type="Proteomes" id="UP000829364"/>
    </source>
</evidence>